<dbReference type="CDD" id="cd00067">
    <property type="entry name" value="GAL4"/>
    <property type="match status" value="1"/>
</dbReference>
<dbReference type="PRINTS" id="PR00755">
    <property type="entry name" value="AFLATOXINBRP"/>
</dbReference>
<keyword evidence="7" id="KW-1185">Reference proteome</keyword>
<proteinExistence type="predicted"/>
<keyword evidence="2" id="KW-0539">Nucleus</keyword>
<comment type="subcellular location">
    <subcellularLocation>
        <location evidence="1">Nucleus</location>
    </subcellularLocation>
</comment>
<protein>
    <recommendedName>
        <fullName evidence="5">Zn(2)-C6 fungal-type domain-containing protein</fullName>
    </recommendedName>
</protein>
<evidence type="ECO:0000313" key="6">
    <source>
        <dbReference type="EMBL" id="KAE9391535.1"/>
    </source>
</evidence>
<dbReference type="GO" id="GO:0000981">
    <property type="term" value="F:DNA-binding transcription factor activity, RNA polymerase II-specific"/>
    <property type="evidence" value="ECO:0007669"/>
    <property type="project" value="InterPro"/>
</dbReference>
<dbReference type="SMART" id="SM00066">
    <property type="entry name" value="GAL4"/>
    <property type="match status" value="1"/>
</dbReference>
<feature type="region of interest" description="Disordered" evidence="4">
    <location>
        <begin position="1"/>
        <end position="29"/>
    </location>
</feature>
<dbReference type="PROSITE" id="PS50048">
    <property type="entry name" value="ZN2_CY6_FUNGAL_2"/>
    <property type="match status" value="1"/>
</dbReference>
<dbReference type="InterPro" id="IPR001138">
    <property type="entry name" value="Zn2Cys6_DnaBD"/>
</dbReference>
<organism evidence="6 7">
    <name type="scientific">Gymnopus androsaceus JB14</name>
    <dbReference type="NCBI Taxonomy" id="1447944"/>
    <lineage>
        <taxon>Eukaryota</taxon>
        <taxon>Fungi</taxon>
        <taxon>Dikarya</taxon>
        <taxon>Basidiomycota</taxon>
        <taxon>Agaricomycotina</taxon>
        <taxon>Agaricomycetes</taxon>
        <taxon>Agaricomycetidae</taxon>
        <taxon>Agaricales</taxon>
        <taxon>Marasmiineae</taxon>
        <taxon>Omphalotaceae</taxon>
        <taxon>Gymnopus</taxon>
    </lineage>
</organism>
<sequence length="312" mass="34373">MSTNAAAKQQRAQPPSRTQPPTEGNDGKRRRNRAILSCLSCHGSKRMCDRKRPTCARCTELGLYCVYEVDDPNQRLNTQDRGSRLLKRVAELEGEIEELKNKKRQSQRLSEFSGQCGDQTNIYISHPSSPASSLGDLSAFQALISPSMRASSIPPSNVGINDASAGTELTDSELSSILGQNPLSIGFSENNVEMHNRLNTISATNSSQHNDMQPCNCIEEASNYQTMLELSLRLRKAAGILKQYPLHQAGRYCLLHQTLVELDTITTETLSSVDSPHPRMPSYSKSPALHSSFSTTSPAFRASNFSFGSLDY</sequence>
<evidence type="ECO:0000313" key="7">
    <source>
        <dbReference type="Proteomes" id="UP000799118"/>
    </source>
</evidence>
<dbReference type="InterPro" id="IPR036864">
    <property type="entry name" value="Zn2-C6_fun-type_DNA-bd_sf"/>
</dbReference>
<feature type="domain" description="Zn(2)-C6 fungal-type" evidence="5">
    <location>
        <begin position="37"/>
        <end position="67"/>
    </location>
</feature>
<evidence type="ECO:0000259" key="5">
    <source>
        <dbReference type="PROSITE" id="PS50048"/>
    </source>
</evidence>
<dbReference type="SUPFAM" id="SSF57701">
    <property type="entry name" value="Zn2/Cys6 DNA-binding domain"/>
    <property type="match status" value="1"/>
</dbReference>
<dbReference type="PANTHER" id="PTHR31001">
    <property type="entry name" value="UNCHARACTERIZED TRANSCRIPTIONAL REGULATORY PROTEIN"/>
    <property type="match status" value="1"/>
</dbReference>
<evidence type="ECO:0000256" key="4">
    <source>
        <dbReference type="SAM" id="MobiDB-lite"/>
    </source>
</evidence>
<dbReference type="PROSITE" id="PS00463">
    <property type="entry name" value="ZN2_CY6_FUNGAL_1"/>
    <property type="match status" value="1"/>
</dbReference>
<accession>A0A6A4H2H4</accession>
<dbReference type="OrthoDB" id="2269373at2759"/>
<evidence type="ECO:0000256" key="1">
    <source>
        <dbReference type="ARBA" id="ARBA00004123"/>
    </source>
</evidence>
<dbReference type="GO" id="GO:0008270">
    <property type="term" value="F:zinc ion binding"/>
    <property type="evidence" value="ECO:0007669"/>
    <property type="project" value="InterPro"/>
</dbReference>
<gene>
    <name evidence="6" type="ORF">BT96DRAFT_1001255</name>
</gene>
<feature type="coiled-coil region" evidence="3">
    <location>
        <begin position="82"/>
        <end position="109"/>
    </location>
</feature>
<dbReference type="PANTHER" id="PTHR31001:SF81">
    <property type="entry name" value="ZN(II)2CYS6 TRANSCRIPTION FACTOR"/>
    <property type="match status" value="1"/>
</dbReference>
<name>A0A6A4H2H4_9AGAR</name>
<evidence type="ECO:0000256" key="3">
    <source>
        <dbReference type="SAM" id="Coils"/>
    </source>
</evidence>
<dbReference type="Proteomes" id="UP000799118">
    <property type="component" value="Unassembled WGS sequence"/>
</dbReference>
<dbReference type="Pfam" id="PF00172">
    <property type="entry name" value="Zn_clus"/>
    <property type="match status" value="1"/>
</dbReference>
<dbReference type="Gene3D" id="4.10.240.10">
    <property type="entry name" value="Zn(2)-C6 fungal-type DNA-binding domain"/>
    <property type="match status" value="1"/>
</dbReference>
<dbReference type="GO" id="GO:0005634">
    <property type="term" value="C:nucleus"/>
    <property type="evidence" value="ECO:0007669"/>
    <property type="project" value="UniProtKB-SubCell"/>
</dbReference>
<dbReference type="EMBL" id="ML769621">
    <property type="protein sequence ID" value="KAE9391535.1"/>
    <property type="molecule type" value="Genomic_DNA"/>
</dbReference>
<keyword evidence="3" id="KW-0175">Coiled coil</keyword>
<feature type="compositionally biased region" description="Polar residues" evidence="4">
    <location>
        <begin position="1"/>
        <end position="22"/>
    </location>
</feature>
<dbReference type="InterPro" id="IPR050613">
    <property type="entry name" value="Sec_Metabolite_Reg"/>
</dbReference>
<reference evidence="6" key="1">
    <citation type="journal article" date="2019" name="Environ. Microbiol.">
        <title>Fungal ecological strategies reflected in gene transcription - a case study of two litter decomposers.</title>
        <authorList>
            <person name="Barbi F."/>
            <person name="Kohler A."/>
            <person name="Barry K."/>
            <person name="Baskaran P."/>
            <person name="Daum C."/>
            <person name="Fauchery L."/>
            <person name="Ihrmark K."/>
            <person name="Kuo A."/>
            <person name="LaButti K."/>
            <person name="Lipzen A."/>
            <person name="Morin E."/>
            <person name="Grigoriev I.V."/>
            <person name="Henrissat B."/>
            <person name="Lindahl B."/>
            <person name="Martin F."/>
        </authorList>
    </citation>
    <scope>NUCLEOTIDE SEQUENCE</scope>
    <source>
        <strain evidence="6">JB14</strain>
    </source>
</reference>
<dbReference type="AlphaFoldDB" id="A0A6A4H2H4"/>
<evidence type="ECO:0000256" key="2">
    <source>
        <dbReference type="ARBA" id="ARBA00023242"/>
    </source>
</evidence>